<feature type="domain" description="Helicase ATP-binding" evidence="1">
    <location>
        <begin position="39"/>
        <end position="147"/>
    </location>
</feature>
<accession>A0A656Z7J9</accession>
<proteinExistence type="predicted"/>
<gene>
    <name evidence="2" type="ORF">AB664_09495</name>
</gene>
<dbReference type="Pfam" id="PF00270">
    <property type="entry name" value="DEAD"/>
    <property type="match status" value="1"/>
</dbReference>
<comment type="caution">
    <text evidence="2">The sequence shown here is derived from an EMBL/GenBank/DDBJ whole genome shotgun (WGS) entry which is preliminary data.</text>
</comment>
<dbReference type="InterPro" id="IPR011545">
    <property type="entry name" value="DEAD/DEAH_box_helicase_dom"/>
</dbReference>
<sequence>MTLNLTPTSETAAFHLPDRFVKWFAEKGWSPRAHQLELLSRAEQGQSTLLIAPTGAGKTLAGFLPALVDLERMRNKVGTGSPSRVAPKTKQGVHTLYISPLKALAVDIHRNLTIPVEEMGLDITIETRTGDTPAHKRQRQKLVPPDIPADDAGTACTSDCLKRGRPVFQGLALCRA</sequence>
<dbReference type="PROSITE" id="PS51192">
    <property type="entry name" value="HELICASE_ATP_BIND_1"/>
    <property type="match status" value="1"/>
</dbReference>
<dbReference type="Gene3D" id="3.40.50.300">
    <property type="entry name" value="P-loop containing nucleotide triphosphate hydrolases"/>
    <property type="match status" value="1"/>
</dbReference>
<name>A0A656Z7J9_BRUAN</name>
<dbReference type="GO" id="GO:0005524">
    <property type="term" value="F:ATP binding"/>
    <property type="evidence" value="ECO:0007669"/>
    <property type="project" value="InterPro"/>
</dbReference>
<dbReference type="InterPro" id="IPR052511">
    <property type="entry name" value="ATP-dep_Helicase"/>
</dbReference>
<dbReference type="GO" id="GO:0016887">
    <property type="term" value="F:ATP hydrolysis activity"/>
    <property type="evidence" value="ECO:0007669"/>
    <property type="project" value="TreeGrafter"/>
</dbReference>
<dbReference type="SUPFAM" id="SSF52540">
    <property type="entry name" value="P-loop containing nucleoside triphosphate hydrolases"/>
    <property type="match status" value="1"/>
</dbReference>
<dbReference type="AlphaFoldDB" id="A0A656Z7J9"/>
<organism evidence="2">
    <name type="scientific">Brucella anthropi</name>
    <name type="common">Ochrobactrum anthropi</name>
    <dbReference type="NCBI Taxonomy" id="529"/>
    <lineage>
        <taxon>Bacteria</taxon>
        <taxon>Pseudomonadati</taxon>
        <taxon>Pseudomonadota</taxon>
        <taxon>Alphaproteobacteria</taxon>
        <taxon>Hyphomicrobiales</taxon>
        <taxon>Brucellaceae</taxon>
        <taxon>Brucella/Ochrobactrum group</taxon>
        <taxon>Brucella</taxon>
    </lineage>
</organism>
<dbReference type="GO" id="GO:0003677">
    <property type="term" value="F:DNA binding"/>
    <property type="evidence" value="ECO:0007669"/>
    <property type="project" value="TreeGrafter"/>
</dbReference>
<protein>
    <recommendedName>
        <fullName evidence="1">Helicase ATP-binding domain-containing protein</fullName>
    </recommendedName>
</protein>
<evidence type="ECO:0000259" key="1">
    <source>
        <dbReference type="PROSITE" id="PS51192"/>
    </source>
</evidence>
<dbReference type="InterPro" id="IPR014001">
    <property type="entry name" value="Helicase_ATP-bd"/>
</dbReference>
<dbReference type="EMBL" id="LUAY01005501">
    <property type="protein sequence ID" value="KYB45326.1"/>
    <property type="molecule type" value="Genomic_DNA"/>
</dbReference>
<dbReference type="InterPro" id="IPR027417">
    <property type="entry name" value="P-loop_NTPase"/>
</dbReference>
<reference evidence="2" key="1">
    <citation type="submission" date="2016-02" db="EMBL/GenBank/DDBJ databases">
        <title>Genomic sequences of Ochrobactrum anthropi.</title>
        <authorList>
            <person name="Chudasama K.S."/>
            <person name="Thaker V.S."/>
        </authorList>
    </citation>
    <scope>NUCLEOTIDE SEQUENCE [LARGE SCALE GENOMIC DNA]</scope>
    <source>
        <strain evidence="2">SUBG007</strain>
    </source>
</reference>
<dbReference type="PANTHER" id="PTHR47962:SF3">
    <property type="entry name" value="LARGE ATP-DEPENDENT HELICASE-RELATED PROTEIN"/>
    <property type="match status" value="1"/>
</dbReference>
<dbReference type="PANTHER" id="PTHR47962">
    <property type="entry name" value="ATP-DEPENDENT HELICASE LHR-RELATED-RELATED"/>
    <property type="match status" value="1"/>
</dbReference>
<evidence type="ECO:0000313" key="2">
    <source>
        <dbReference type="EMBL" id="KYB45326.1"/>
    </source>
</evidence>